<accession>S4GSS4</accession>
<proteinExistence type="inferred from homology"/>
<dbReference type="CDD" id="cd05907">
    <property type="entry name" value="VL_LC_FACS_like"/>
    <property type="match status" value="1"/>
</dbReference>
<dbReference type="InterPro" id="IPR042099">
    <property type="entry name" value="ANL_N_sf"/>
</dbReference>
<evidence type="ECO:0000256" key="2">
    <source>
        <dbReference type="ARBA" id="ARBA00022598"/>
    </source>
</evidence>
<dbReference type="EMBL" id="ATJJ01000002">
    <property type="protein sequence ID" value="EPI49458.1"/>
    <property type="molecule type" value="Genomic_DNA"/>
</dbReference>
<keyword evidence="2" id="KW-0436">Ligase</keyword>
<comment type="catalytic activity">
    <reaction evidence="5">
        <text>a long-chain fatty acid + ATP + CoA = a long-chain fatty acyl-CoA + AMP + diphosphate</text>
        <dbReference type="Rhea" id="RHEA:15421"/>
        <dbReference type="ChEBI" id="CHEBI:30616"/>
        <dbReference type="ChEBI" id="CHEBI:33019"/>
        <dbReference type="ChEBI" id="CHEBI:57287"/>
        <dbReference type="ChEBI" id="CHEBI:57560"/>
        <dbReference type="ChEBI" id="CHEBI:83139"/>
        <dbReference type="ChEBI" id="CHEBI:456215"/>
        <dbReference type="EC" id="6.2.1.3"/>
    </reaction>
    <physiologicalReaction direction="left-to-right" evidence="5">
        <dbReference type="Rhea" id="RHEA:15422"/>
    </physiologicalReaction>
</comment>
<comment type="similarity">
    <text evidence="1">Belongs to the ATP-dependent AMP-binding enzyme family.</text>
</comment>
<dbReference type="PATRIC" id="fig|1261066.4.peg.36"/>
<protein>
    <recommendedName>
        <fullName evidence="6">Acyl-CoA synthetase</fullName>
    </recommendedName>
</protein>
<evidence type="ECO:0000313" key="10">
    <source>
        <dbReference type="Proteomes" id="UP000014521"/>
    </source>
</evidence>
<dbReference type="GO" id="GO:0016020">
    <property type="term" value="C:membrane"/>
    <property type="evidence" value="ECO:0007669"/>
    <property type="project" value="TreeGrafter"/>
</dbReference>
<dbReference type="InterPro" id="IPR045851">
    <property type="entry name" value="AMP-bd_C_sf"/>
</dbReference>
<feature type="compositionally biased region" description="Basic and acidic residues" evidence="7">
    <location>
        <begin position="669"/>
        <end position="686"/>
    </location>
</feature>
<comment type="caution">
    <text evidence="9">The sequence shown here is derived from an EMBL/GenBank/DDBJ whole genome shotgun (WGS) entry which is preliminary data.</text>
</comment>
<gene>
    <name evidence="9" type="ORF">HMPREF1581_00037</name>
</gene>
<name>S4GSS4_GARVA</name>
<evidence type="ECO:0000256" key="6">
    <source>
        <dbReference type="ARBA" id="ARBA00032875"/>
    </source>
</evidence>
<dbReference type="Proteomes" id="UP000014521">
    <property type="component" value="Unassembled WGS sequence"/>
</dbReference>
<keyword evidence="3" id="KW-0276">Fatty acid metabolism</keyword>
<dbReference type="Gene3D" id="3.30.300.30">
    <property type="match status" value="1"/>
</dbReference>
<dbReference type="PANTHER" id="PTHR43272:SF32">
    <property type="entry name" value="AMP-DEPENDENT SYNTHETASE_LIGASE DOMAIN-CONTAINING PROTEIN"/>
    <property type="match status" value="1"/>
</dbReference>
<dbReference type="PROSITE" id="PS00455">
    <property type="entry name" value="AMP_BINDING"/>
    <property type="match status" value="1"/>
</dbReference>
<reference evidence="9 10" key="1">
    <citation type="submission" date="2013-06" db="EMBL/GenBank/DDBJ databases">
        <authorList>
            <person name="Weinstock G."/>
            <person name="Sodergren E."/>
            <person name="Lobos E.A."/>
            <person name="Fulton L."/>
            <person name="Fulton R."/>
            <person name="Courtney L."/>
            <person name="Fronick C."/>
            <person name="O'Laughlin M."/>
            <person name="Godfrey J."/>
            <person name="Wilson R.M."/>
            <person name="Miner T."/>
            <person name="Farmer C."/>
            <person name="Delehaunty K."/>
            <person name="Cordes M."/>
            <person name="Minx P."/>
            <person name="Tomlinson C."/>
            <person name="Chen J."/>
            <person name="Wollam A."/>
            <person name="Pepin K.H."/>
            <person name="Bhonagiri V."/>
            <person name="Zhang X."/>
            <person name="Warren W."/>
            <person name="Mitreva M."/>
            <person name="Mardis E.R."/>
            <person name="Wilson R.K."/>
        </authorList>
    </citation>
    <scope>NUCLEOTIDE SEQUENCE [LARGE SCALE GENOMIC DNA]</scope>
    <source>
        <strain evidence="9 10">JCP8108</strain>
    </source>
</reference>
<evidence type="ECO:0000256" key="7">
    <source>
        <dbReference type="SAM" id="MobiDB-lite"/>
    </source>
</evidence>
<organism evidence="9 10">
    <name type="scientific">Gardnerella vaginalis JCP8108</name>
    <dbReference type="NCBI Taxonomy" id="1261066"/>
    <lineage>
        <taxon>Bacteria</taxon>
        <taxon>Bacillati</taxon>
        <taxon>Actinomycetota</taxon>
        <taxon>Actinomycetes</taxon>
        <taxon>Bifidobacteriales</taxon>
        <taxon>Bifidobacteriaceae</taxon>
        <taxon>Gardnerella</taxon>
    </lineage>
</organism>
<dbReference type="RefSeq" id="WP_016810520.1">
    <property type="nucleotide sequence ID" value="NZ_KE347189.1"/>
</dbReference>
<dbReference type="SUPFAM" id="SSF56801">
    <property type="entry name" value="Acetyl-CoA synthetase-like"/>
    <property type="match status" value="1"/>
</dbReference>
<evidence type="ECO:0000256" key="5">
    <source>
        <dbReference type="ARBA" id="ARBA00024484"/>
    </source>
</evidence>
<evidence type="ECO:0000256" key="4">
    <source>
        <dbReference type="ARBA" id="ARBA00023098"/>
    </source>
</evidence>
<dbReference type="HOGENOM" id="CLU_000022_45_5_11"/>
<dbReference type="PANTHER" id="PTHR43272">
    <property type="entry name" value="LONG-CHAIN-FATTY-ACID--COA LIGASE"/>
    <property type="match status" value="1"/>
</dbReference>
<dbReference type="Pfam" id="PF23562">
    <property type="entry name" value="AMP-binding_C_3"/>
    <property type="match status" value="1"/>
</dbReference>
<dbReference type="GO" id="GO:0004467">
    <property type="term" value="F:long-chain fatty acid-CoA ligase activity"/>
    <property type="evidence" value="ECO:0007669"/>
    <property type="project" value="UniProtKB-EC"/>
</dbReference>
<sequence>MLREFAVEVIHPTNDGDTIYSLLANRAMRDPQGVIAQWQDDDTRQWHDVTASEMLLKVRATAKGLIALGVERGSKVVIYSPTCYEWGVTDFACACIGAVSIPIYETDSAIQAAEIISEVKPVIAFAGDDEHAQCLERVRQDNKRMSLKTIFNFKAAGIDAVIDFGKSISDDELNRSIGQVKADDLATIVYTSGSTGKPKGAMLSNRNFTHIVYAAYDVLNDMLYKPSRLLLFLPLAHCFARYIQYVAIGSHGVIGYVPNAKHLLADLRSFKPTYLLGVPRVFEKVYNAASQKAGAGIRGRIFAKAVQHFIEWSKDEVEGRAHSIYAKLQHDFYMKTVGSSIRSALGPNLSWLACGGAPINAELAHFFNGLDGITFIQGYGMTETAAPCVVNFEHANQVGSVGRPGPGITIRIADDGEVLVKGPNVFIGYYDKPDLTSDVIDEDGWLHSGDLGEIDDEGFLSITGRKKDIIITAGGKNISPAPLESIISKCPLVSHAVVVGDGKPFVSALIEVEPDMVRSWLKSQGMDENLSMSAVAENDAIRSVVQQFIDQANSTVSRAESIRKFIILDEEFSQDAGTLTPSMKVVRPKVLKRYCDLIESQLYAPKPNSRPLPATVKILDKTTETVKQAQETVKQAQEAVTPRVKQAIDQAATHLKRFGEDLPTQVNVKDQHTEYADKNNNSNDKE</sequence>
<dbReference type="Pfam" id="PF00501">
    <property type="entry name" value="AMP-binding"/>
    <property type="match status" value="1"/>
</dbReference>
<evidence type="ECO:0000313" key="9">
    <source>
        <dbReference type="EMBL" id="EPI49458.1"/>
    </source>
</evidence>
<evidence type="ECO:0000256" key="1">
    <source>
        <dbReference type="ARBA" id="ARBA00006432"/>
    </source>
</evidence>
<dbReference type="AlphaFoldDB" id="S4GSS4"/>
<feature type="domain" description="AMP-dependent synthetase/ligase" evidence="8">
    <location>
        <begin position="38"/>
        <end position="430"/>
    </location>
</feature>
<dbReference type="Gene3D" id="3.40.50.12780">
    <property type="entry name" value="N-terminal domain of ligase-like"/>
    <property type="match status" value="1"/>
</dbReference>
<dbReference type="InterPro" id="IPR020845">
    <property type="entry name" value="AMP-binding_CS"/>
</dbReference>
<dbReference type="InterPro" id="IPR000873">
    <property type="entry name" value="AMP-dep_synth/lig_dom"/>
</dbReference>
<evidence type="ECO:0000256" key="3">
    <source>
        <dbReference type="ARBA" id="ARBA00022832"/>
    </source>
</evidence>
<evidence type="ECO:0000259" key="8">
    <source>
        <dbReference type="Pfam" id="PF00501"/>
    </source>
</evidence>
<keyword evidence="4" id="KW-0443">Lipid metabolism</keyword>
<feature type="region of interest" description="Disordered" evidence="7">
    <location>
        <begin position="659"/>
        <end position="686"/>
    </location>
</feature>